<comment type="caution">
    <text evidence="1">The sequence shown here is derived from an EMBL/GenBank/DDBJ whole genome shotgun (WGS) entry which is preliminary data.</text>
</comment>
<evidence type="ECO:0000313" key="2">
    <source>
        <dbReference type="Proteomes" id="UP000438182"/>
    </source>
</evidence>
<dbReference type="EMBL" id="WSTA01000003">
    <property type="protein sequence ID" value="MWB97200.1"/>
    <property type="molecule type" value="Genomic_DNA"/>
</dbReference>
<reference evidence="1 2" key="1">
    <citation type="submission" date="2019-12" db="EMBL/GenBank/DDBJ databases">
        <authorList>
            <person name="Kim Y.S."/>
        </authorList>
    </citation>
    <scope>NUCLEOTIDE SEQUENCE [LARGE SCALE GENOMIC DNA]</scope>
    <source>
        <strain evidence="1 2">MMS17-SY077</strain>
    </source>
</reference>
<dbReference type="AlphaFoldDB" id="A0A6I4NSP8"/>
<accession>A0A6I4NSP8</accession>
<gene>
    <name evidence="1" type="ORF">GB864_01300</name>
</gene>
<sequence>MRASEVDGRDARWERSSARYRLHVYRGAGGALTEIDFEDASLEDVLDSGAVFGRDGAIWSLALVVDDSADGRGLVWLSGWDYHGTPGTPVERRGRARMQDRYLMAESTQGRPVVLPDGRRVIRLFPDAGHDQPLWESFADRYTLTGADLGVSADLEARLRAWRDDWETAVAPAWHGVDDSAAPDDAWYDRGYALATELQAELGDGFEVRPDFDRRSLPLVE</sequence>
<proteinExistence type="predicted"/>
<keyword evidence="2" id="KW-1185">Reference proteome</keyword>
<organism evidence="1 2">
    <name type="scientific">Agromyces seonyuensis</name>
    <dbReference type="NCBI Taxonomy" id="2662446"/>
    <lineage>
        <taxon>Bacteria</taxon>
        <taxon>Bacillati</taxon>
        <taxon>Actinomycetota</taxon>
        <taxon>Actinomycetes</taxon>
        <taxon>Micrococcales</taxon>
        <taxon>Microbacteriaceae</taxon>
        <taxon>Agromyces</taxon>
    </lineage>
</organism>
<dbReference type="RefSeq" id="WP_160422478.1">
    <property type="nucleotide sequence ID" value="NZ_WSTA01000003.1"/>
</dbReference>
<dbReference type="Proteomes" id="UP000438182">
    <property type="component" value="Unassembled WGS sequence"/>
</dbReference>
<evidence type="ECO:0000313" key="1">
    <source>
        <dbReference type="EMBL" id="MWB97200.1"/>
    </source>
</evidence>
<protein>
    <submittedName>
        <fullName evidence="1">Uncharacterized protein</fullName>
    </submittedName>
</protein>
<name>A0A6I4NSP8_9MICO</name>